<name>A0ABW7P1C0_9GAMM</name>
<organism evidence="3 4">
    <name type="scientific">Oceanimonas smirnovii</name>
    <dbReference type="NCBI Taxonomy" id="264574"/>
    <lineage>
        <taxon>Bacteria</taxon>
        <taxon>Pseudomonadati</taxon>
        <taxon>Pseudomonadota</taxon>
        <taxon>Gammaproteobacteria</taxon>
        <taxon>Aeromonadales</taxon>
        <taxon>Aeromonadaceae</taxon>
        <taxon>Oceanimonas</taxon>
    </lineage>
</organism>
<sequence>MWPAIASQISDAINAEFHVSERSPLGGGEINQAYRVSDGQHIFFVKLNDRAALDMFRAEWTALEHLLNTQTLRVPRPVCCGTTVNSSFIVLEYLRLGQAQDQDWHMLGRQLAHLHQGSTQSMYGWDEDNFIGTTVQPNAWHKKWATFFAEQRVGWQLQLLEEQGIRFGDIEEITGAIKNRLAGHQPEACLLHGDLWRGNLGFYQRQGVIFDPASYFGDREADIAMTELFGQFPQAFYQGYDAVWPRDDGYWQRREIYNLYHLLNHINLFGEAYIKQAKLSLSNIIASQEIS</sequence>
<evidence type="ECO:0000256" key="1">
    <source>
        <dbReference type="ARBA" id="ARBA00009460"/>
    </source>
</evidence>
<keyword evidence="2" id="KW-0808">Transferase</keyword>
<dbReference type="GO" id="GO:0016301">
    <property type="term" value="F:kinase activity"/>
    <property type="evidence" value="ECO:0007669"/>
    <property type="project" value="UniProtKB-KW"/>
</dbReference>
<dbReference type="Proteomes" id="UP001610706">
    <property type="component" value="Unassembled WGS sequence"/>
</dbReference>
<keyword evidence="2 3" id="KW-0418">Kinase</keyword>
<gene>
    <name evidence="3" type="ORF">AB9R89_07865</name>
</gene>
<dbReference type="PIRSF" id="PIRSF006221">
    <property type="entry name" value="Ketosamine-3-kinase"/>
    <property type="match status" value="1"/>
</dbReference>
<proteinExistence type="inferred from homology"/>
<dbReference type="RefSeq" id="WP_019933656.1">
    <property type="nucleotide sequence ID" value="NZ_CP166302.1"/>
</dbReference>
<evidence type="ECO:0000313" key="4">
    <source>
        <dbReference type="Proteomes" id="UP001610706"/>
    </source>
</evidence>
<dbReference type="PANTHER" id="PTHR12149">
    <property type="entry name" value="FRUCTOSAMINE 3 KINASE-RELATED PROTEIN"/>
    <property type="match status" value="1"/>
</dbReference>
<evidence type="ECO:0000256" key="2">
    <source>
        <dbReference type="PIRNR" id="PIRNR006221"/>
    </source>
</evidence>
<comment type="similarity">
    <text evidence="1 2">Belongs to the fructosamine kinase family.</text>
</comment>
<reference evidence="3 4" key="1">
    <citation type="submission" date="2024-08" db="EMBL/GenBank/DDBJ databases">
        <title>Oceanimonas smirnovii Genome sequencing and assembly.</title>
        <authorList>
            <person name="Tang B."/>
        </authorList>
    </citation>
    <scope>NUCLEOTIDE SEQUENCE [LARGE SCALE GENOMIC DNA]</scope>
    <source>
        <strain evidence="3 4">OS2020-119</strain>
    </source>
</reference>
<evidence type="ECO:0000313" key="3">
    <source>
        <dbReference type="EMBL" id="MFH7565236.1"/>
    </source>
</evidence>
<keyword evidence="4" id="KW-1185">Reference proteome</keyword>
<dbReference type="PANTHER" id="PTHR12149:SF8">
    <property type="entry name" value="PROTEIN-RIBULOSAMINE 3-KINASE"/>
    <property type="match status" value="1"/>
</dbReference>
<dbReference type="Pfam" id="PF03881">
    <property type="entry name" value="Fructosamin_kin"/>
    <property type="match status" value="1"/>
</dbReference>
<dbReference type="InterPro" id="IPR016477">
    <property type="entry name" value="Fructo-/Ketosamine-3-kinase"/>
</dbReference>
<accession>A0ABW7P1C0</accession>
<comment type="caution">
    <text evidence="3">The sequence shown here is derived from an EMBL/GenBank/DDBJ whole genome shotgun (WGS) entry which is preliminary data.</text>
</comment>
<dbReference type="Gene3D" id="3.30.200.20">
    <property type="entry name" value="Phosphorylase Kinase, domain 1"/>
    <property type="match status" value="1"/>
</dbReference>
<dbReference type="EMBL" id="JBGFTR010000010">
    <property type="protein sequence ID" value="MFH7565236.1"/>
    <property type="molecule type" value="Genomic_DNA"/>
</dbReference>
<dbReference type="SUPFAM" id="SSF56112">
    <property type="entry name" value="Protein kinase-like (PK-like)"/>
    <property type="match status" value="1"/>
</dbReference>
<protein>
    <submittedName>
        <fullName evidence="3">Fructosamine kinase family protein</fullName>
    </submittedName>
</protein>
<dbReference type="Gene3D" id="3.90.1200.10">
    <property type="match status" value="1"/>
</dbReference>
<dbReference type="InterPro" id="IPR011009">
    <property type="entry name" value="Kinase-like_dom_sf"/>
</dbReference>